<feature type="compositionally biased region" description="Low complexity" evidence="2">
    <location>
        <begin position="14"/>
        <end position="28"/>
    </location>
</feature>
<sequence>MIAGGRVRAEAGNTMSTTTQESPTTDSTAEGSPTQGSHAHEHRCRRCRDGADPEDAVGPSAPSRTYAPEDAAHVVFEVDGFDCLDCPTRIEAALERLAGVHGATASYGTGTVGVYYDADVRAPADLVDRLTDVGRTVESRDDAFRNRRARQWAGARFAAGVLAGLMALVPYASVVYPIRFEWLLGPEIAALLRSGLATTGGFNFYLNVAVLSGIVLRFAGKPMLDRARAALAAGTVTPSLVAAAVAVPAYLYSAAVVVAGLTAAVDLSTTQVHFDVVVLVVLAWLAVQHGLGLEAPTDTTNAGPSSTSQVDASADVPAPSATGGADLDDGAALNDGVALEND</sequence>
<feature type="transmembrane region" description="Helical" evidence="3">
    <location>
        <begin position="270"/>
        <end position="287"/>
    </location>
</feature>
<feature type="transmembrane region" description="Helical" evidence="3">
    <location>
        <begin position="240"/>
        <end position="264"/>
    </location>
</feature>
<dbReference type="PANTHER" id="PTHR46594">
    <property type="entry name" value="P-TYPE CATION-TRANSPORTING ATPASE"/>
    <property type="match status" value="1"/>
</dbReference>
<feature type="domain" description="HMA" evidence="4">
    <location>
        <begin position="72"/>
        <end position="138"/>
    </location>
</feature>
<feature type="transmembrane region" description="Helical" evidence="3">
    <location>
        <begin position="155"/>
        <end position="176"/>
    </location>
</feature>
<evidence type="ECO:0000256" key="2">
    <source>
        <dbReference type="SAM" id="MobiDB-lite"/>
    </source>
</evidence>
<dbReference type="Pfam" id="PF00403">
    <property type="entry name" value="HMA"/>
    <property type="match status" value="1"/>
</dbReference>
<dbReference type="AlphaFoldDB" id="A0A1H3FLT2"/>
<feature type="compositionally biased region" description="Polar residues" evidence="2">
    <location>
        <begin position="297"/>
        <end position="311"/>
    </location>
</feature>
<dbReference type="SUPFAM" id="SSF55008">
    <property type="entry name" value="HMA, heavy metal-associated domain"/>
    <property type="match status" value="1"/>
</dbReference>
<accession>A0A1H3FLT2</accession>
<feature type="compositionally biased region" description="Low complexity" evidence="2">
    <location>
        <begin position="330"/>
        <end position="342"/>
    </location>
</feature>
<dbReference type="InterPro" id="IPR017969">
    <property type="entry name" value="Heavy-metal-associated_CS"/>
</dbReference>
<evidence type="ECO:0000256" key="1">
    <source>
        <dbReference type="ARBA" id="ARBA00022723"/>
    </source>
</evidence>
<keyword evidence="3" id="KW-0812">Transmembrane</keyword>
<keyword evidence="1" id="KW-0479">Metal-binding</keyword>
<dbReference type="PANTHER" id="PTHR46594:SF4">
    <property type="entry name" value="P-TYPE CATION-TRANSPORTING ATPASE"/>
    <property type="match status" value="1"/>
</dbReference>
<proteinExistence type="predicted"/>
<dbReference type="GO" id="GO:0046872">
    <property type="term" value="F:metal ion binding"/>
    <property type="evidence" value="ECO:0007669"/>
    <property type="project" value="UniProtKB-KW"/>
</dbReference>
<reference evidence="6" key="1">
    <citation type="submission" date="2016-10" db="EMBL/GenBank/DDBJ databases">
        <authorList>
            <person name="Varghese N."/>
            <person name="Submissions S."/>
        </authorList>
    </citation>
    <scope>NUCLEOTIDE SEQUENCE [LARGE SCALE GENOMIC DNA]</scope>
    <source>
        <strain evidence="6">DC30,IBRC 10041,KCTC 4046</strain>
    </source>
</reference>
<dbReference type="Proteomes" id="UP000199079">
    <property type="component" value="Unassembled WGS sequence"/>
</dbReference>
<evidence type="ECO:0000313" key="5">
    <source>
        <dbReference type="EMBL" id="SDX91757.1"/>
    </source>
</evidence>
<dbReference type="PROSITE" id="PS01047">
    <property type="entry name" value="HMA_1"/>
    <property type="match status" value="1"/>
</dbReference>
<feature type="transmembrane region" description="Helical" evidence="3">
    <location>
        <begin position="196"/>
        <end position="219"/>
    </location>
</feature>
<dbReference type="CDD" id="cd00371">
    <property type="entry name" value="HMA"/>
    <property type="match status" value="1"/>
</dbReference>
<dbReference type="InterPro" id="IPR006121">
    <property type="entry name" value="HMA_dom"/>
</dbReference>
<gene>
    <name evidence="5" type="ORF">SAMN05216564_102112</name>
</gene>
<evidence type="ECO:0000313" key="6">
    <source>
        <dbReference type="Proteomes" id="UP000199079"/>
    </source>
</evidence>
<evidence type="ECO:0000256" key="3">
    <source>
        <dbReference type="SAM" id="Phobius"/>
    </source>
</evidence>
<feature type="region of interest" description="Disordered" evidence="2">
    <location>
        <begin position="296"/>
        <end position="342"/>
    </location>
</feature>
<dbReference type="InterPro" id="IPR036163">
    <property type="entry name" value="HMA_dom_sf"/>
</dbReference>
<dbReference type="EMBL" id="FNPC01000002">
    <property type="protein sequence ID" value="SDX91757.1"/>
    <property type="molecule type" value="Genomic_DNA"/>
</dbReference>
<dbReference type="Gene3D" id="3.30.70.100">
    <property type="match status" value="1"/>
</dbReference>
<keyword evidence="6" id="KW-1185">Reference proteome</keyword>
<name>A0A1H3FLT2_9EURY</name>
<evidence type="ECO:0000259" key="4">
    <source>
        <dbReference type="PROSITE" id="PS50846"/>
    </source>
</evidence>
<keyword evidence="3" id="KW-0472">Membrane</keyword>
<protein>
    <submittedName>
        <fullName evidence="5">Cu2+-exporting ATPase</fullName>
    </submittedName>
</protein>
<dbReference type="PROSITE" id="PS50846">
    <property type="entry name" value="HMA_2"/>
    <property type="match status" value="1"/>
</dbReference>
<organism evidence="5 6">
    <name type="scientific">Halopenitus persicus</name>
    <dbReference type="NCBI Taxonomy" id="1048396"/>
    <lineage>
        <taxon>Archaea</taxon>
        <taxon>Methanobacteriati</taxon>
        <taxon>Methanobacteriota</taxon>
        <taxon>Stenosarchaea group</taxon>
        <taxon>Halobacteria</taxon>
        <taxon>Halobacteriales</taxon>
        <taxon>Haloferacaceae</taxon>
        <taxon>Halopenitus</taxon>
    </lineage>
</organism>
<feature type="region of interest" description="Disordered" evidence="2">
    <location>
        <begin position="1"/>
        <end position="65"/>
    </location>
</feature>
<keyword evidence="3" id="KW-1133">Transmembrane helix</keyword>